<accession>A0A316HKZ2</accession>
<dbReference type="Pfam" id="PF00589">
    <property type="entry name" value="Phage_integrase"/>
    <property type="match status" value="1"/>
</dbReference>
<dbReference type="GO" id="GO:0006310">
    <property type="term" value="P:DNA recombination"/>
    <property type="evidence" value="ECO:0007669"/>
    <property type="project" value="UniProtKB-KW"/>
</dbReference>
<dbReference type="RefSeq" id="WP_109642235.1">
    <property type="nucleotide sequence ID" value="NZ_QGHB01000023.1"/>
</dbReference>
<dbReference type="InterPro" id="IPR011010">
    <property type="entry name" value="DNA_brk_join_enz"/>
</dbReference>
<keyword evidence="3" id="KW-0238">DNA-binding</keyword>
<dbReference type="GO" id="GO:0015074">
    <property type="term" value="P:DNA integration"/>
    <property type="evidence" value="ECO:0007669"/>
    <property type="project" value="UniProtKB-KW"/>
</dbReference>
<organism evidence="6 7">
    <name type="scientific">Lentzea atacamensis</name>
    <dbReference type="NCBI Taxonomy" id="531938"/>
    <lineage>
        <taxon>Bacteria</taxon>
        <taxon>Bacillati</taxon>
        <taxon>Actinomycetota</taxon>
        <taxon>Actinomycetes</taxon>
        <taxon>Pseudonocardiales</taxon>
        <taxon>Pseudonocardiaceae</taxon>
        <taxon>Lentzea</taxon>
    </lineage>
</organism>
<keyword evidence="2" id="KW-0229">DNA integration</keyword>
<dbReference type="Proteomes" id="UP000246005">
    <property type="component" value="Unassembled WGS sequence"/>
</dbReference>
<comment type="similarity">
    <text evidence="1">Belongs to the 'phage' integrase family.</text>
</comment>
<evidence type="ECO:0000313" key="7">
    <source>
        <dbReference type="Proteomes" id="UP000246005"/>
    </source>
</evidence>
<dbReference type="EMBL" id="QGHB01000023">
    <property type="protein sequence ID" value="PWK80641.1"/>
    <property type="molecule type" value="Genomic_DNA"/>
</dbReference>
<dbReference type="InterPro" id="IPR050808">
    <property type="entry name" value="Phage_Integrase"/>
</dbReference>
<evidence type="ECO:0000313" key="6">
    <source>
        <dbReference type="EMBL" id="PWK80641.1"/>
    </source>
</evidence>
<name>A0A316HKZ2_9PSEU</name>
<dbReference type="GO" id="GO:0003677">
    <property type="term" value="F:DNA binding"/>
    <property type="evidence" value="ECO:0007669"/>
    <property type="project" value="UniProtKB-KW"/>
</dbReference>
<comment type="caution">
    <text evidence="6">The sequence shown here is derived from an EMBL/GenBank/DDBJ whole genome shotgun (WGS) entry which is preliminary data.</text>
</comment>
<evidence type="ECO:0000256" key="4">
    <source>
        <dbReference type="ARBA" id="ARBA00023172"/>
    </source>
</evidence>
<dbReference type="InterPro" id="IPR010998">
    <property type="entry name" value="Integrase_recombinase_N"/>
</dbReference>
<evidence type="ECO:0000256" key="2">
    <source>
        <dbReference type="ARBA" id="ARBA00022908"/>
    </source>
</evidence>
<proteinExistence type="inferred from homology"/>
<evidence type="ECO:0000256" key="3">
    <source>
        <dbReference type="ARBA" id="ARBA00023125"/>
    </source>
</evidence>
<dbReference type="PANTHER" id="PTHR30629:SF2">
    <property type="entry name" value="PROPHAGE INTEGRASE INTS-RELATED"/>
    <property type="match status" value="1"/>
</dbReference>
<evidence type="ECO:0000256" key="1">
    <source>
        <dbReference type="ARBA" id="ARBA00008857"/>
    </source>
</evidence>
<dbReference type="CDD" id="cd01189">
    <property type="entry name" value="INT_ICEBs1_C_like"/>
    <property type="match status" value="1"/>
</dbReference>
<feature type="domain" description="Tyr recombinase" evidence="5">
    <location>
        <begin position="162"/>
        <end position="368"/>
    </location>
</feature>
<dbReference type="PANTHER" id="PTHR30629">
    <property type="entry name" value="PROPHAGE INTEGRASE"/>
    <property type="match status" value="1"/>
</dbReference>
<dbReference type="Gene3D" id="1.10.443.10">
    <property type="entry name" value="Intergrase catalytic core"/>
    <property type="match status" value="1"/>
</dbReference>
<keyword evidence="4" id="KW-0233">DNA recombination</keyword>
<dbReference type="InterPro" id="IPR013762">
    <property type="entry name" value="Integrase-like_cat_sf"/>
</dbReference>
<gene>
    <name evidence="6" type="ORF">C8D88_1235</name>
</gene>
<reference evidence="6 7" key="1">
    <citation type="submission" date="2018-05" db="EMBL/GenBank/DDBJ databases">
        <title>Genomic Encyclopedia of Type Strains, Phase IV (KMG-IV): sequencing the most valuable type-strain genomes for metagenomic binning, comparative biology and taxonomic classification.</title>
        <authorList>
            <person name="Goeker M."/>
        </authorList>
    </citation>
    <scope>NUCLEOTIDE SEQUENCE [LARGE SCALE GENOMIC DNA]</scope>
    <source>
        <strain evidence="6 7">DSM 45480</strain>
    </source>
</reference>
<protein>
    <submittedName>
        <fullName evidence="6">Integrase</fullName>
    </submittedName>
</protein>
<dbReference type="AlphaFoldDB" id="A0A316HKZ2"/>
<sequence>MAYAERSGANLWRVRYERDDGTLGSLSGFPTEEAAKEEASRLNREALLGTRRPDPAAAKEPFGGWIEPWFGSIDVSDSTMAQYQSLARNHIAPRWGTVPFENISNLAVHTWAVKLREKGLAHNTVKTIMKILTMMLADAADEGIIPVSPIRVRRRGRRRHHRKPEAIWASPLEVLHIALQAAMLVGEWAAILIITAAYTGARWGELAGLQRTNIHLDDGFFVIDPDIGALHEVGSKLSLGPPKTAASARVVTLPPFLIDMWRYLLDLHDHPHIFVTAQHQLLRRSNFARRAMRPAADGNLHITNPLVRVLPVKPGLVFHGLRHSQNTWLIADDIPEVARALRLGHKVSDKIREVYDHVAPEIEAKILRCLQKRWEDALVAQFPNGLVFTDEHRLFALAA</sequence>
<dbReference type="InterPro" id="IPR002104">
    <property type="entry name" value="Integrase_catalytic"/>
</dbReference>
<dbReference type="PROSITE" id="PS51898">
    <property type="entry name" value="TYR_RECOMBINASE"/>
    <property type="match status" value="1"/>
</dbReference>
<dbReference type="Gene3D" id="1.10.150.130">
    <property type="match status" value="1"/>
</dbReference>
<evidence type="ECO:0000259" key="5">
    <source>
        <dbReference type="PROSITE" id="PS51898"/>
    </source>
</evidence>
<dbReference type="SUPFAM" id="SSF56349">
    <property type="entry name" value="DNA breaking-rejoining enzymes"/>
    <property type="match status" value="1"/>
</dbReference>